<name>A0AAV7BFZ8_ENGPU</name>
<dbReference type="AlphaFoldDB" id="A0AAV7BFZ8"/>
<dbReference type="Proteomes" id="UP000824782">
    <property type="component" value="Unassembled WGS sequence"/>
</dbReference>
<evidence type="ECO:0000313" key="2">
    <source>
        <dbReference type="Proteomes" id="UP000824782"/>
    </source>
</evidence>
<organism evidence="1 2">
    <name type="scientific">Engystomops pustulosus</name>
    <name type="common">Tungara frog</name>
    <name type="synonym">Physalaemus pustulosus</name>
    <dbReference type="NCBI Taxonomy" id="76066"/>
    <lineage>
        <taxon>Eukaryota</taxon>
        <taxon>Metazoa</taxon>
        <taxon>Chordata</taxon>
        <taxon>Craniata</taxon>
        <taxon>Vertebrata</taxon>
        <taxon>Euteleostomi</taxon>
        <taxon>Amphibia</taxon>
        <taxon>Batrachia</taxon>
        <taxon>Anura</taxon>
        <taxon>Neobatrachia</taxon>
        <taxon>Hyloidea</taxon>
        <taxon>Leptodactylidae</taxon>
        <taxon>Leiuperinae</taxon>
        <taxon>Engystomops</taxon>
    </lineage>
</organism>
<accession>A0AAV7BFZ8</accession>
<evidence type="ECO:0000313" key="1">
    <source>
        <dbReference type="EMBL" id="KAG8571526.1"/>
    </source>
</evidence>
<protein>
    <submittedName>
        <fullName evidence="1">Uncharacterized protein</fullName>
    </submittedName>
</protein>
<gene>
    <name evidence="1" type="ORF">GDO81_011681</name>
</gene>
<reference evidence="1" key="1">
    <citation type="thesis" date="2020" institute="ProQuest LLC" country="789 East Eisenhower Parkway, Ann Arbor, MI, USA">
        <title>Comparative Genomics and Chromosome Evolution.</title>
        <authorList>
            <person name="Mudd A.B."/>
        </authorList>
    </citation>
    <scope>NUCLEOTIDE SEQUENCE</scope>
    <source>
        <strain evidence="1">237g6f4</strain>
        <tissue evidence="1">Blood</tissue>
    </source>
</reference>
<sequence length="86" mass="9884">MESSVLLVAISIDMDQYLVCRVSHYRLLYPNNPKRISFGLHYWSPTCGSQFSLISKNVFKPKDILINQKCNTEGGEGLLYSRKSRQ</sequence>
<comment type="caution">
    <text evidence="1">The sequence shown here is derived from an EMBL/GenBank/DDBJ whole genome shotgun (WGS) entry which is preliminary data.</text>
</comment>
<proteinExistence type="predicted"/>
<keyword evidence="2" id="KW-1185">Reference proteome</keyword>
<dbReference type="EMBL" id="WNYA01000005">
    <property type="protein sequence ID" value="KAG8571526.1"/>
    <property type="molecule type" value="Genomic_DNA"/>
</dbReference>